<protein>
    <submittedName>
        <fullName evidence="3">Unnamed protein product</fullName>
    </submittedName>
</protein>
<evidence type="ECO:0000256" key="1">
    <source>
        <dbReference type="SAM" id="Coils"/>
    </source>
</evidence>
<evidence type="ECO:0000313" key="3">
    <source>
        <dbReference type="EMBL" id="GMF16616.1"/>
    </source>
</evidence>
<organism evidence="3 4">
    <name type="scientific">Phytophthora lilii</name>
    <dbReference type="NCBI Taxonomy" id="2077276"/>
    <lineage>
        <taxon>Eukaryota</taxon>
        <taxon>Sar</taxon>
        <taxon>Stramenopiles</taxon>
        <taxon>Oomycota</taxon>
        <taxon>Peronosporomycetes</taxon>
        <taxon>Peronosporales</taxon>
        <taxon>Peronosporaceae</taxon>
        <taxon>Phytophthora</taxon>
    </lineage>
</organism>
<evidence type="ECO:0000256" key="2">
    <source>
        <dbReference type="SAM" id="MobiDB-lite"/>
    </source>
</evidence>
<keyword evidence="4" id="KW-1185">Reference proteome</keyword>
<comment type="caution">
    <text evidence="3">The sequence shown here is derived from an EMBL/GenBank/DDBJ whole genome shotgun (WGS) entry which is preliminary data.</text>
</comment>
<dbReference type="OrthoDB" id="92762at2759"/>
<feature type="region of interest" description="Disordered" evidence="2">
    <location>
        <begin position="92"/>
        <end position="121"/>
    </location>
</feature>
<dbReference type="Proteomes" id="UP001165083">
    <property type="component" value="Unassembled WGS sequence"/>
</dbReference>
<keyword evidence="1" id="KW-0175">Coiled coil</keyword>
<accession>A0A9W6TN52</accession>
<feature type="compositionally biased region" description="Low complexity" evidence="2">
    <location>
        <begin position="92"/>
        <end position="106"/>
    </location>
</feature>
<dbReference type="AlphaFoldDB" id="A0A9W6TN52"/>
<reference evidence="3" key="1">
    <citation type="submission" date="2023-04" db="EMBL/GenBank/DDBJ databases">
        <title>Phytophthora lilii NBRC 32176.</title>
        <authorList>
            <person name="Ichikawa N."/>
            <person name="Sato H."/>
            <person name="Tonouchi N."/>
        </authorList>
    </citation>
    <scope>NUCLEOTIDE SEQUENCE</scope>
    <source>
        <strain evidence="3">NBRC 32176</strain>
    </source>
</reference>
<name>A0A9W6TN52_9STRA</name>
<gene>
    <name evidence="3" type="ORF">Plil01_000595100</name>
</gene>
<dbReference type="EMBL" id="BSXW01000256">
    <property type="protein sequence ID" value="GMF16616.1"/>
    <property type="molecule type" value="Genomic_DNA"/>
</dbReference>
<sequence>MINDPNLNTFENRSIFIARVTQLMSFMVQDEQLITLDEALAFIDFCEDGAALDDARACAMVQDINEPLLLQDIDDLLDASIKTSALISSSTAKYSRSSTEMQTPSPVKKKRVRKVSSSSTVLQRRKKAEIETLREEAMKLKGHIAQIKRTGGQRNNFDAIGNGGEYSSWHQEALMHRKPNTLETRVNGTLPVRGSAFHFYKLHFLRKFEEKNRVIIVWSDLLQMTSRNLRLRSIAHAVFTPSERDPLNASVMHTRLKLYIESPTGEGEVSPAEIRHAQEVVLRGMGRLMRKFWKSEQTRMLELTSRPPAVTTVA</sequence>
<feature type="coiled-coil region" evidence="1">
    <location>
        <begin position="123"/>
        <end position="150"/>
    </location>
</feature>
<evidence type="ECO:0000313" key="4">
    <source>
        <dbReference type="Proteomes" id="UP001165083"/>
    </source>
</evidence>
<proteinExistence type="predicted"/>